<keyword evidence="2" id="KW-0479">Metal-binding</keyword>
<feature type="binding site" evidence="2">
    <location>
        <position position="87"/>
    </location>
    <ligand>
        <name>substrate</name>
    </ligand>
</feature>
<organism evidence="3 4">
    <name type="scientific">Candidatus Haliotispira prima</name>
    <dbReference type="NCBI Taxonomy" id="3034016"/>
    <lineage>
        <taxon>Bacteria</taxon>
        <taxon>Pseudomonadati</taxon>
        <taxon>Spirochaetota</taxon>
        <taxon>Spirochaetia</taxon>
        <taxon>Spirochaetales</taxon>
        <taxon>Spirochaetaceae</taxon>
        <taxon>Candidatus Haliotispira</taxon>
    </lineage>
</organism>
<keyword evidence="2" id="KW-0460">Magnesium</keyword>
<dbReference type="CDD" id="cd00475">
    <property type="entry name" value="Cis_IPPS"/>
    <property type="match status" value="1"/>
</dbReference>
<dbReference type="EC" id="2.5.1.-" evidence="2"/>
<evidence type="ECO:0000313" key="4">
    <source>
        <dbReference type="Proteomes" id="UP001228690"/>
    </source>
</evidence>
<feature type="binding site" evidence="2">
    <location>
        <position position="41"/>
    </location>
    <ligand>
        <name>substrate</name>
    </ligand>
</feature>
<proteinExistence type="inferred from homology"/>
<name>A0ABY8MFX0_9SPIO</name>
<evidence type="ECO:0000313" key="3">
    <source>
        <dbReference type="EMBL" id="WGK68078.1"/>
    </source>
</evidence>
<dbReference type="Proteomes" id="UP001228690">
    <property type="component" value="Chromosome"/>
</dbReference>
<dbReference type="RefSeq" id="WP_326926243.1">
    <property type="nucleotide sequence ID" value="NZ_CP123443.1"/>
</dbReference>
<feature type="active site" description="Proton acceptor" evidence="2">
    <location>
        <position position="84"/>
    </location>
</feature>
<feature type="binding site" evidence="2">
    <location>
        <begin position="81"/>
        <end position="83"/>
    </location>
    <ligand>
        <name>substrate</name>
    </ligand>
</feature>
<keyword evidence="1 2" id="KW-0808">Transferase</keyword>
<feature type="active site" evidence="2">
    <location>
        <position position="36"/>
    </location>
</feature>
<evidence type="ECO:0000256" key="1">
    <source>
        <dbReference type="ARBA" id="ARBA00022679"/>
    </source>
</evidence>
<dbReference type="Pfam" id="PF01255">
    <property type="entry name" value="Prenyltransf"/>
    <property type="match status" value="1"/>
</dbReference>
<feature type="binding site" evidence="2">
    <location>
        <position position="53"/>
    </location>
    <ligand>
        <name>substrate</name>
    </ligand>
</feature>
<dbReference type="InterPro" id="IPR018520">
    <property type="entry name" value="UPP_synth-like_CS"/>
</dbReference>
<dbReference type="PROSITE" id="PS01066">
    <property type="entry name" value="UPP_SYNTHASE"/>
    <property type="match status" value="1"/>
</dbReference>
<feature type="binding site" evidence="2">
    <location>
        <begin position="37"/>
        <end position="40"/>
    </location>
    <ligand>
        <name>substrate</name>
    </ligand>
</feature>
<protein>
    <recommendedName>
        <fullName evidence="2">Isoprenyl transferase</fullName>
        <ecNumber evidence="2">2.5.1.-</ecNumber>
    </recommendedName>
</protein>
<comment type="function">
    <text evidence="2">Catalyzes the condensation of isopentenyl diphosphate (IPP) with allylic pyrophosphates generating different type of terpenoids.</text>
</comment>
<dbReference type="PANTHER" id="PTHR10291:SF0">
    <property type="entry name" value="DEHYDRODOLICHYL DIPHOSPHATE SYNTHASE 2"/>
    <property type="match status" value="1"/>
</dbReference>
<comment type="cofactor">
    <cofactor evidence="2">
        <name>Mg(2+)</name>
        <dbReference type="ChEBI" id="CHEBI:18420"/>
    </cofactor>
    <text evidence="2">Binds 2 magnesium ions per subunit.</text>
</comment>
<comment type="similarity">
    <text evidence="2">Belongs to the UPP synthase family.</text>
</comment>
<feature type="binding site" evidence="2">
    <location>
        <position position="217"/>
    </location>
    <ligand>
        <name>Mg(2+)</name>
        <dbReference type="ChEBI" id="CHEBI:18420"/>
    </ligand>
</feature>
<accession>A0ABY8MFX0</accession>
<comment type="subunit">
    <text evidence="2">Homodimer.</text>
</comment>
<feature type="binding site" evidence="2">
    <location>
        <position position="36"/>
    </location>
    <ligand>
        <name>Mg(2+)</name>
        <dbReference type="ChEBI" id="CHEBI:18420"/>
    </ligand>
</feature>
<dbReference type="Gene3D" id="3.40.1180.10">
    <property type="entry name" value="Decaprenyl diphosphate synthase-like"/>
    <property type="match status" value="1"/>
</dbReference>
<dbReference type="InterPro" id="IPR036424">
    <property type="entry name" value="UPP_synth-like_sf"/>
</dbReference>
<dbReference type="EMBL" id="CP123443">
    <property type="protein sequence ID" value="WGK68078.1"/>
    <property type="molecule type" value="Genomic_DNA"/>
</dbReference>
<dbReference type="InterPro" id="IPR001441">
    <property type="entry name" value="UPP_synth-like"/>
</dbReference>
<evidence type="ECO:0000256" key="2">
    <source>
        <dbReference type="HAMAP-Rule" id="MF_01139"/>
    </source>
</evidence>
<gene>
    <name evidence="3" type="primary">uppS</name>
    <name evidence="3" type="ORF">P0082_06235</name>
</gene>
<dbReference type="GO" id="GO:0016740">
    <property type="term" value="F:transferase activity"/>
    <property type="evidence" value="ECO:0007669"/>
    <property type="project" value="UniProtKB-KW"/>
</dbReference>
<reference evidence="3 4" key="1">
    <citation type="submission" date="2023-04" db="EMBL/GenBank/DDBJ databases">
        <title>Spirochaete genome identified in red abalone sample constitutes a novel genus.</title>
        <authorList>
            <person name="Sharma S.P."/>
            <person name="Purcell C.M."/>
            <person name="Hyde J.R."/>
            <person name="Severin A.J."/>
        </authorList>
    </citation>
    <scope>NUCLEOTIDE SEQUENCE [LARGE SCALE GENOMIC DNA]</scope>
    <source>
        <strain evidence="3 4">SP-2023</strain>
    </source>
</reference>
<feature type="binding site" evidence="2">
    <location>
        <position position="85"/>
    </location>
    <ligand>
        <name>substrate</name>
    </ligand>
</feature>
<dbReference type="NCBIfam" id="TIGR00055">
    <property type="entry name" value="uppS"/>
    <property type="match status" value="1"/>
</dbReference>
<dbReference type="SUPFAM" id="SSF64005">
    <property type="entry name" value="Undecaprenyl diphosphate synthase"/>
    <property type="match status" value="1"/>
</dbReference>
<feature type="binding site" evidence="2">
    <location>
        <position position="49"/>
    </location>
    <ligand>
        <name>substrate</name>
    </ligand>
</feature>
<dbReference type="PANTHER" id="PTHR10291">
    <property type="entry name" value="DEHYDRODOLICHYL DIPHOSPHATE SYNTHASE FAMILY MEMBER"/>
    <property type="match status" value="1"/>
</dbReference>
<keyword evidence="4" id="KW-1185">Reference proteome</keyword>
<sequence>MLIGNKQAGSPMNRPNRELAAQELPGQLQHVGIIMDGNGRWAKRQGKPRIAGHNEGVKVSKEIVRRASDLGLPFLSLYVFSSENWKRPPKEVEHLMGLLQKHLRDELRFYIDNRIRVWHSGKLEELPRPVQNEIRYVIEQTEGFSGLTVNLLINYGGRQEVIDAIEQLHREGGPVTPESLRHHMYHGRDLPPLDLLIRTGGDQRISNFLLWDSAYAELYFTDTLWPDWTATEFETALRHFGSRERRFGGVISDSEKSGC</sequence>
<dbReference type="HAMAP" id="MF_01139">
    <property type="entry name" value="ISPT"/>
    <property type="match status" value="1"/>
</dbReference>
<feature type="binding site" evidence="2">
    <location>
        <position position="198"/>
    </location>
    <ligand>
        <name>substrate</name>
    </ligand>
</feature>
<feature type="binding site" evidence="2">
    <location>
        <begin position="204"/>
        <end position="206"/>
    </location>
    <ligand>
        <name>substrate</name>
    </ligand>
</feature>